<keyword evidence="3" id="KW-1185">Reference proteome</keyword>
<dbReference type="PANTHER" id="PTHR43155">
    <property type="entry name" value="CYCLIC DI-GMP PHOSPHODIESTERASE PA4108-RELATED"/>
    <property type="match status" value="1"/>
</dbReference>
<dbReference type="EMBL" id="FPJW01000001">
    <property type="protein sequence ID" value="SFW99645.1"/>
    <property type="molecule type" value="Genomic_DNA"/>
</dbReference>
<dbReference type="SUPFAM" id="SSF109604">
    <property type="entry name" value="HD-domain/PDEase-like"/>
    <property type="match status" value="1"/>
</dbReference>
<evidence type="ECO:0000259" key="1">
    <source>
        <dbReference type="PROSITE" id="PS51832"/>
    </source>
</evidence>
<dbReference type="Proteomes" id="UP000182350">
    <property type="component" value="Unassembled WGS sequence"/>
</dbReference>
<dbReference type="STRING" id="1122209.SAMN02745752_00138"/>
<dbReference type="Pfam" id="PF13487">
    <property type="entry name" value="HD_5"/>
    <property type="match status" value="1"/>
</dbReference>
<dbReference type="InterPro" id="IPR003607">
    <property type="entry name" value="HD/PDEase_dom"/>
</dbReference>
<dbReference type="Gene3D" id="1.10.3210.10">
    <property type="entry name" value="Hypothetical protein af1432"/>
    <property type="match status" value="1"/>
</dbReference>
<organism evidence="2 3">
    <name type="scientific">Marinospirillum alkaliphilum DSM 21637</name>
    <dbReference type="NCBI Taxonomy" id="1122209"/>
    <lineage>
        <taxon>Bacteria</taxon>
        <taxon>Pseudomonadati</taxon>
        <taxon>Pseudomonadota</taxon>
        <taxon>Gammaproteobacteria</taxon>
        <taxon>Oceanospirillales</taxon>
        <taxon>Oceanospirillaceae</taxon>
        <taxon>Marinospirillum</taxon>
    </lineage>
</organism>
<dbReference type="GO" id="GO:0008081">
    <property type="term" value="F:phosphoric diester hydrolase activity"/>
    <property type="evidence" value="ECO:0007669"/>
    <property type="project" value="UniProtKB-ARBA"/>
</dbReference>
<dbReference type="RefSeq" id="WP_072324397.1">
    <property type="nucleotide sequence ID" value="NZ_FPJW01000001.1"/>
</dbReference>
<protein>
    <submittedName>
        <fullName evidence="2">HD-GYP domain, c-di-GMP phosphodiesterase class II (Or its inactivated variant)</fullName>
    </submittedName>
</protein>
<dbReference type="PANTHER" id="PTHR43155:SF2">
    <property type="entry name" value="CYCLIC DI-GMP PHOSPHODIESTERASE PA4108"/>
    <property type="match status" value="1"/>
</dbReference>
<feature type="domain" description="HD-GYP" evidence="1">
    <location>
        <begin position="120"/>
        <end position="315"/>
    </location>
</feature>
<sequence length="402" mass="45104">MSSKGFELLKISSGELQAGQPAPWAVCDAKGQELLKKGALVPSEDFLRLLEQVGYFAREVVAGPVRQPVTFKGRVNPFAEFDDLCLQLESLFADLETRRQLSPGSVKRRIQDIIVNLQGLVRYDADALMGAVHLSDRFEYHVHHPMQIAVLTELILERLKVPQDVRLSTLSAALTSNLAMNPYQKALNQQKGPLSDAQRKMINTHPLMSANKLRQSGVDDELWIELVEQHHEKVDGTGYPRGLRGNQIRHEALVLALADVYSAMVTPRVYRGPLKLTESLKDLFIQRGSSFDDKLTRIFINELGLYPPGIYVRLNNGELAVVVGRSSDFKAPFVASIKKPDGNMHPSPRRRNSGEEEFGIRHVCDPTDRVRVDPSQLWGFDALRVNIKVDLSNVDPFIRGLR</sequence>
<name>A0A1K1TH84_9GAMM</name>
<evidence type="ECO:0000313" key="2">
    <source>
        <dbReference type="EMBL" id="SFW99645.1"/>
    </source>
</evidence>
<proteinExistence type="predicted"/>
<gene>
    <name evidence="2" type="ORF">SAMN02745752_00138</name>
</gene>
<dbReference type="PROSITE" id="PS51832">
    <property type="entry name" value="HD_GYP"/>
    <property type="match status" value="1"/>
</dbReference>
<accession>A0A1K1TH84</accession>
<dbReference type="AlphaFoldDB" id="A0A1K1TH84"/>
<dbReference type="InterPro" id="IPR037522">
    <property type="entry name" value="HD_GYP_dom"/>
</dbReference>
<evidence type="ECO:0000313" key="3">
    <source>
        <dbReference type="Proteomes" id="UP000182350"/>
    </source>
</evidence>
<dbReference type="OrthoDB" id="9764808at2"/>
<reference evidence="2 3" key="1">
    <citation type="submission" date="2016-11" db="EMBL/GenBank/DDBJ databases">
        <authorList>
            <person name="Jaros S."/>
            <person name="Januszkiewicz K."/>
            <person name="Wedrychowicz H."/>
        </authorList>
    </citation>
    <scope>NUCLEOTIDE SEQUENCE [LARGE SCALE GENOMIC DNA]</scope>
    <source>
        <strain evidence="2 3">DSM 21637</strain>
    </source>
</reference>
<dbReference type="CDD" id="cd00077">
    <property type="entry name" value="HDc"/>
    <property type="match status" value="1"/>
</dbReference>